<dbReference type="AlphaFoldDB" id="A0AAV7KJH4"/>
<dbReference type="GO" id="GO:0016787">
    <property type="term" value="F:hydrolase activity"/>
    <property type="evidence" value="ECO:0007669"/>
    <property type="project" value="UniProtKB-KW"/>
</dbReference>
<dbReference type="GO" id="GO:0006303">
    <property type="term" value="P:double-strand break repair via nonhomologous end joining"/>
    <property type="evidence" value="ECO:0007669"/>
    <property type="project" value="InterPro"/>
</dbReference>
<evidence type="ECO:0000256" key="8">
    <source>
        <dbReference type="ARBA" id="ARBA00023125"/>
    </source>
</evidence>
<keyword evidence="6" id="KW-0347">Helicase</keyword>
<dbReference type="GO" id="GO:0006310">
    <property type="term" value="P:DNA recombination"/>
    <property type="evidence" value="ECO:0007669"/>
    <property type="project" value="UniProtKB-KW"/>
</dbReference>
<proteinExistence type="inferred from homology"/>
<dbReference type="Pfam" id="PF08785">
    <property type="entry name" value="Ku_PK_bind"/>
    <property type="match status" value="1"/>
</dbReference>
<dbReference type="InterPro" id="IPR036465">
    <property type="entry name" value="vWFA_dom_sf"/>
</dbReference>
<reference evidence="14 15" key="1">
    <citation type="journal article" date="2023" name="BMC Biol.">
        <title>The compact genome of the sponge Oopsacas minuta (Hexactinellida) is lacking key metazoan core genes.</title>
        <authorList>
            <person name="Santini S."/>
            <person name="Schenkelaars Q."/>
            <person name="Jourda C."/>
            <person name="Duchesne M."/>
            <person name="Belahbib H."/>
            <person name="Rocher C."/>
            <person name="Selva M."/>
            <person name="Riesgo A."/>
            <person name="Vervoort M."/>
            <person name="Leys S.P."/>
            <person name="Kodjabachian L."/>
            <person name="Le Bivic A."/>
            <person name="Borchiellini C."/>
            <person name="Claverie J.M."/>
            <person name="Renard E."/>
        </authorList>
    </citation>
    <scope>NUCLEOTIDE SEQUENCE [LARGE SCALE GENOMIC DNA]</scope>
    <source>
        <strain evidence="14">SPO-2</strain>
    </source>
</reference>
<dbReference type="Gene3D" id="2.40.290.10">
    <property type="match status" value="1"/>
</dbReference>
<dbReference type="InterPro" id="IPR036494">
    <property type="entry name" value="Ku_C_sf"/>
</dbReference>
<evidence type="ECO:0000256" key="11">
    <source>
        <dbReference type="ARBA" id="ARBA00023242"/>
    </source>
</evidence>
<keyword evidence="10" id="KW-0234">DNA repair</keyword>
<feature type="domain" description="Ku" evidence="13">
    <location>
        <begin position="298"/>
        <end position="434"/>
    </location>
</feature>
<comment type="caution">
    <text evidence="14">The sequence shown here is derived from an EMBL/GenBank/DDBJ whole genome shotgun (WGS) entry which is preliminary data.</text>
</comment>
<evidence type="ECO:0000256" key="9">
    <source>
        <dbReference type="ARBA" id="ARBA00023172"/>
    </source>
</evidence>
<dbReference type="EMBL" id="JAKMXF010000011">
    <property type="protein sequence ID" value="KAI6661517.1"/>
    <property type="molecule type" value="Genomic_DNA"/>
</dbReference>
<dbReference type="Proteomes" id="UP001165289">
    <property type="component" value="Unassembled WGS sequence"/>
</dbReference>
<dbReference type="GO" id="GO:0003684">
    <property type="term" value="F:damaged DNA binding"/>
    <property type="evidence" value="ECO:0007669"/>
    <property type="project" value="InterPro"/>
</dbReference>
<dbReference type="Gene3D" id="1.10.1600.10">
    <property type="match status" value="1"/>
</dbReference>
<keyword evidence="8" id="KW-0238">DNA-binding</keyword>
<dbReference type="SUPFAM" id="SSF101420">
    <property type="entry name" value="C-terminal domain of Ku80"/>
    <property type="match status" value="1"/>
</dbReference>
<evidence type="ECO:0000313" key="14">
    <source>
        <dbReference type="EMBL" id="KAI6661517.1"/>
    </source>
</evidence>
<evidence type="ECO:0000256" key="12">
    <source>
        <dbReference type="SAM" id="MobiDB-lite"/>
    </source>
</evidence>
<dbReference type="SUPFAM" id="SSF100939">
    <property type="entry name" value="SPOC domain-like"/>
    <property type="match status" value="1"/>
</dbReference>
<dbReference type="InterPro" id="IPR024193">
    <property type="entry name" value="Ku80"/>
</dbReference>
<evidence type="ECO:0000256" key="5">
    <source>
        <dbReference type="ARBA" id="ARBA00022801"/>
    </source>
</evidence>
<evidence type="ECO:0000259" key="13">
    <source>
        <dbReference type="SMART" id="SM00559"/>
    </source>
</evidence>
<dbReference type="GO" id="GO:0000723">
    <property type="term" value="P:telomere maintenance"/>
    <property type="evidence" value="ECO:0007669"/>
    <property type="project" value="InterPro"/>
</dbReference>
<dbReference type="FunFam" id="2.40.290.10:FF:000005">
    <property type="entry name" value="X-ray repair cross-complementing protein 5"/>
    <property type="match status" value="1"/>
</dbReference>
<dbReference type="Pfam" id="PF02735">
    <property type="entry name" value="Ku"/>
    <property type="match status" value="1"/>
</dbReference>
<dbReference type="InterPro" id="IPR014893">
    <property type="entry name" value="Ku_PK_bind"/>
</dbReference>
<keyword evidence="11" id="KW-0539">Nucleus</keyword>
<evidence type="ECO:0000256" key="6">
    <source>
        <dbReference type="ARBA" id="ARBA00022806"/>
    </source>
</evidence>
<keyword evidence="4" id="KW-0227">DNA damage</keyword>
<dbReference type="PANTHER" id="PTHR12604:SF4">
    <property type="entry name" value="X-RAY REPAIR CROSS-COMPLEMENTING PROTEIN 5"/>
    <property type="match status" value="1"/>
</dbReference>
<gene>
    <name evidence="14" type="ORF">LOD99_13390</name>
</gene>
<dbReference type="Gene3D" id="1.25.40.240">
    <property type="entry name" value="Ku, C-terminal domain"/>
    <property type="match status" value="1"/>
</dbReference>
<feature type="region of interest" description="Disordered" evidence="12">
    <location>
        <begin position="169"/>
        <end position="191"/>
    </location>
</feature>
<evidence type="ECO:0000313" key="15">
    <source>
        <dbReference type="Proteomes" id="UP001165289"/>
    </source>
</evidence>
<protein>
    <submittedName>
        <fullName evidence="14">X-ray repair cross-complementing protein 5-like</fullName>
    </submittedName>
</protein>
<dbReference type="SMART" id="SM00559">
    <property type="entry name" value="Ku78"/>
    <property type="match status" value="1"/>
</dbReference>
<dbReference type="Gene3D" id="3.40.50.410">
    <property type="entry name" value="von Willebrand factor, type A domain"/>
    <property type="match status" value="1"/>
</dbReference>
<evidence type="ECO:0000256" key="7">
    <source>
        <dbReference type="ARBA" id="ARBA00022840"/>
    </source>
</evidence>
<dbReference type="InterPro" id="IPR005161">
    <property type="entry name" value="Ku_N"/>
</dbReference>
<evidence type="ECO:0000256" key="4">
    <source>
        <dbReference type="ARBA" id="ARBA00022763"/>
    </source>
</evidence>
<dbReference type="CDD" id="cd00873">
    <property type="entry name" value="KU80"/>
    <property type="match status" value="1"/>
</dbReference>
<keyword evidence="3" id="KW-0547">Nucleotide-binding</keyword>
<dbReference type="Pfam" id="PF03731">
    <property type="entry name" value="Ku_N"/>
    <property type="match status" value="1"/>
</dbReference>
<organism evidence="14 15">
    <name type="scientific">Oopsacas minuta</name>
    <dbReference type="NCBI Taxonomy" id="111878"/>
    <lineage>
        <taxon>Eukaryota</taxon>
        <taxon>Metazoa</taxon>
        <taxon>Porifera</taxon>
        <taxon>Hexactinellida</taxon>
        <taxon>Hexasterophora</taxon>
        <taxon>Lyssacinosida</taxon>
        <taxon>Leucopsacidae</taxon>
        <taxon>Oopsacas</taxon>
    </lineage>
</organism>
<keyword evidence="7" id="KW-0067">ATP-binding</keyword>
<dbReference type="GO" id="GO:0043564">
    <property type="term" value="C:Ku70:Ku80 complex"/>
    <property type="evidence" value="ECO:0007669"/>
    <property type="project" value="InterPro"/>
</dbReference>
<evidence type="ECO:0000256" key="3">
    <source>
        <dbReference type="ARBA" id="ARBA00022741"/>
    </source>
</evidence>
<dbReference type="GO" id="GO:0004386">
    <property type="term" value="F:helicase activity"/>
    <property type="evidence" value="ECO:0007669"/>
    <property type="project" value="UniProtKB-KW"/>
</dbReference>
<dbReference type="PANTHER" id="PTHR12604">
    <property type="entry name" value="KU AUTOANTIGEN DNA HELICASE"/>
    <property type="match status" value="1"/>
</dbReference>
<dbReference type="SUPFAM" id="SSF53300">
    <property type="entry name" value="vWA-like"/>
    <property type="match status" value="1"/>
</dbReference>
<keyword evidence="5" id="KW-0378">Hydrolase</keyword>
<sequence>MAKDLIVLCIDTGPSMGHITAGQAESPLSLSIKIATTMLQQKIFYPTKDEFALVLFGTRETANDLADDDGNYANISIVQKFSQPDLPLLQYLLEEVKHSDISSDFIDALIVSLDLFQKCSGRINEKKIYMFTDAGCPFDDQDQLDQVLTGLNKHSIDLTIIGPDLSPSHDSAMNGSDYHPGDGDNKPGKMVHKSKAQRAGEEILQRIISQGDFASFSFSEALKALTHIKKTQLRQTTVFRGDIEIGPDYKIPTYGYLRVKENKVSSWKKLSAISQCSTNPGSMEVTLARTHHLGDEEQTEISKDQMVKGFRFGKNLIPFASYDLSSTAEPHLKCLQVIGFSRCEFIKRHHFIGDSIVTFVPPVTEGSQAFSSFAQALYEMNCTAIVRYCFRKNANPKLGCLYPHIRPDYTELLFFQLPYAEDIREFTFASLNESEHSQEEIESMDDFLDSMDLSEAFIDPTGDRCEAFEPKYVPNPHIHRMFQCTSHRALNKDSDLPKLDPLINDYLNPTFPGRTNVKNCLEMIQNLCPLIEIGDKKTKKANIFKKDIETGAAPVSEELIENMDIDEALSSDVSKVGSINPVKDFEELSKKHGMFRLACEQMQECIISLIKESFSDQNYPKAISCIESYREVCVKFKQPAMLNKFLQSFRNKIIGSSDNPRDQRHQAFLTLLVKEDITLISKNECDCDVTLEEARLFLQTLHSISTEVDAKNETQDDEVDDLLENM</sequence>
<keyword evidence="15" id="KW-1185">Reference proteome</keyword>
<dbReference type="FunFam" id="1.10.1600.10:FF:000002">
    <property type="entry name" value="X-ray repair cross-complementing protein 5"/>
    <property type="match status" value="1"/>
</dbReference>
<keyword evidence="9" id="KW-0233">DNA recombination</keyword>
<evidence type="ECO:0000256" key="1">
    <source>
        <dbReference type="ARBA" id="ARBA00004123"/>
    </source>
</evidence>
<name>A0AAV7KJH4_9METZ</name>
<evidence type="ECO:0000256" key="10">
    <source>
        <dbReference type="ARBA" id="ARBA00023204"/>
    </source>
</evidence>
<comment type="similarity">
    <text evidence="2">Belongs to the ku80 family.</text>
</comment>
<accession>A0AAV7KJH4</accession>
<dbReference type="GO" id="GO:0003690">
    <property type="term" value="F:double-stranded DNA binding"/>
    <property type="evidence" value="ECO:0007669"/>
    <property type="project" value="TreeGrafter"/>
</dbReference>
<dbReference type="GO" id="GO:0005524">
    <property type="term" value="F:ATP binding"/>
    <property type="evidence" value="ECO:0007669"/>
    <property type="project" value="UniProtKB-KW"/>
</dbReference>
<dbReference type="InterPro" id="IPR006164">
    <property type="entry name" value="DNA_bd_Ku70/Ku80"/>
</dbReference>
<evidence type="ECO:0000256" key="2">
    <source>
        <dbReference type="ARBA" id="ARBA00007726"/>
    </source>
</evidence>
<dbReference type="GO" id="GO:0042162">
    <property type="term" value="F:telomeric DNA binding"/>
    <property type="evidence" value="ECO:0007669"/>
    <property type="project" value="InterPro"/>
</dbReference>
<comment type="subcellular location">
    <subcellularLocation>
        <location evidence="1">Nucleus</location>
    </subcellularLocation>
</comment>
<dbReference type="InterPro" id="IPR016194">
    <property type="entry name" value="SPOC-like_C_dom_sf"/>
</dbReference>